<dbReference type="Proteomes" id="UP000327362">
    <property type="component" value="Chromosome"/>
</dbReference>
<organism evidence="1 2">
    <name type="scientific">Mycobacterium avium subsp. hominissuis</name>
    <dbReference type="NCBI Taxonomy" id="439334"/>
    <lineage>
        <taxon>Bacteria</taxon>
        <taxon>Bacillati</taxon>
        <taxon>Actinomycetota</taxon>
        <taxon>Actinomycetes</taxon>
        <taxon>Mycobacteriales</taxon>
        <taxon>Mycobacteriaceae</taxon>
        <taxon>Mycobacterium</taxon>
        <taxon>Mycobacterium avium complex (MAC)</taxon>
    </lineage>
</organism>
<dbReference type="EMBL" id="AP020326">
    <property type="protein sequence ID" value="BBN49767.1"/>
    <property type="molecule type" value="Genomic_DNA"/>
</dbReference>
<name>A0AAI8SR97_MYCAV</name>
<gene>
    <name evidence="1" type="ORF">JPH1_42420</name>
</gene>
<protein>
    <submittedName>
        <fullName evidence="1">Uncharacterized protein</fullName>
    </submittedName>
</protein>
<proteinExistence type="predicted"/>
<sequence length="68" mass="6927">MPDALIHRIPRRRAAGRIRLIAGAIQMGERAGVAPAGAAAPTGGPRAIATQAIPASSFGIIVALRFVT</sequence>
<dbReference type="AlphaFoldDB" id="A0AAI8SR97"/>
<reference evidence="1 2" key="1">
    <citation type="submission" date="2019-09" db="EMBL/GenBank/DDBJ databases">
        <title>Complete genome sequence of Mycobacterium avium subsp. hominissuis strain JP-H-1.</title>
        <authorList>
            <person name="Kinoshita Y."/>
            <person name="Niwa H."/>
            <person name="Uchida-Fujii E."/>
            <person name="Nukada T."/>
        </authorList>
    </citation>
    <scope>NUCLEOTIDE SEQUENCE [LARGE SCALE GENOMIC DNA]</scope>
    <source>
        <strain evidence="1 2">JP-H-1</strain>
    </source>
</reference>
<evidence type="ECO:0000313" key="1">
    <source>
        <dbReference type="EMBL" id="BBN49767.1"/>
    </source>
</evidence>
<evidence type="ECO:0000313" key="2">
    <source>
        <dbReference type="Proteomes" id="UP000327362"/>
    </source>
</evidence>
<accession>A0AAI8SR97</accession>